<reference evidence="1" key="1">
    <citation type="submission" date="2013-05" db="EMBL/GenBank/DDBJ databases">
        <authorList>
            <person name="Harkins D.M."/>
            <person name="Durkin A.S."/>
            <person name="Brinkac L.M."/>
            <person name="Haft D.H."/>
            <person name="Selengut J.D."/>
            <person name="Sanka R."/>
            <person name="DePew J."/>
            <person name="Purushe J."/>
            <person name="Hartskeerl R.A."/>
            <person name="Ahmed A."/>
            <person name="van der Linden H."/>
            <person name="Goris M.G.A."/>
            <person name="Vinetz J.M."/>
            <person name="Sutton G.G."/>
            <person name="Nierman W.C."/>
            <person name="Fouts D.E."/>
        </authorList>
    </citation>
    <scope>NUCLEOTIDE SEQUENCE [LARGE SCALE GENOMIC DNA]</scope>
    <source>
        <strain evidence="1">5399</strain>
    </source>
</reference>
<dbReference type="STRING" id="1049789.LEP1GSC050_2797"/>
<name>T0F2V7_9LEPT</name>
<dbReference type="EMBL" id="AHMO02000008">
    <property type="protein sequence ID" value="EQA45455.1"/>
    <property type="molecule type" value="Genomic_DNA"/>
</dbReference>
<dbReference type="AlphaFoldDB" id="T0F2V7"/>
<gene>
    <name evidence="1" type="ORF">LEP1GSC050_2797</name>
</gene>
<dbReference type="Proteomes" id="UP000015454">
    <property type="component" value="Unassembled WGS sequence"/>
</dbReference>
<keyword evidence="2" id="KW-1185">Reference proteome</keyword>
<comment type="caution">
    <text evidence="1">The sequence shown here is derived from an EMBL/GenBank/DDBJ whole genome shotgun (WGS) entry which is preliminary data.</text>
</comment>
<protein>
    <submittedName>
        <fullName evidence="1">Uncharacterized protein</fullName>
    </submittedName>
</protein>
<accession>T0F2V7</accession>
<organism evidence="1 2">
    <name type="scientific">Leptospira broomii serovar Hurstbridge str. 5399</name>
    <dbReference type="NCBI Taxonomy" id="1049789"/>
    <lineage>
        <taxon>Bacteria</taxon>
        <taxon>Pseudomonadati</taxon>
        <taxon>Spirochaetota</taxon>
        <taxon>Spirochaetia</taxon>
        <taxon>Leptospirales</taxon>
        <taxon>Leptospiraceae</taxon>
        <taxon>Leptospira</taxon>
    </lineage>
</organism>
<sequence>MFDRRILTIYKSINSILNSGGKKLLSSIGEFNESLSVKVFFNLMKSDFMYY</sequence>
<evidence type="ECO:0000313" key="2">
    <source>
        <dbReference type="Proteomes" id="UP000015454"/>
    </source>
</evidence>
<evidence type="ECO:0000313" key="1">
    <source>
        <dbReference type="EMBL" id="EQA45455.1"/>
    </source>
</evidence>
<proteinExistence type="predicted"/>